<dbReference type="Proteomes" id="UP000827872">
    <property type="component" value="Linkage Group LG16"/>
</dbReference>
<evidence type="ECO:0000313" key="2">
    <source>
        <dbReference type="Proteomes" id="UP000827872"/>
    </source>
</evidence>
<comment type="caution">
    <text evidence="1">The sequence shown here is derived from an EMBL/GenBank/DDBJ whole genome shotgun (WGS) entry which is preliminary data.</text>
</comment>
<sequence length="134" mass="15546">MSCQLMKRSGSREGILLPCRGQMLSVNTFQLINFSYITSACFQYNLCNTIFFKSNLLLLVHSTFAYSVYTEYTFGAENSVCSYLCIILQKKERKMKLSICTHAQREKLHNSFCCSDVLLPIPFPPSYYRLLKHR</sequence>
<proteinExistence type="predicted"/>
<name>A0ACB8EEG7_9SAUR</name>
<gene>
    <name evidence="1" type="ORF">K3G42_011325</name>
</gene>
<organism evidence="1 2">
    <name type="scientific">Sphaerodactylus townsendi</name>
    <dbReference type="NCBI Taxonomy" id="933632"/>
    <lineage>
        <taxon>Eukaryota</taxon>
        <taxon>Metazoa</taxon>
        <taxon>Chordata</taxon>
        <taxon>Craniata</taxon>
        <taxon>Vertebrata</taxon>
        <taxon>Euteleostomi</taxon>
        <taxon>Lepidosauria</taxon>
        <taxon>Squamata</taxon>
        <taxon>Bifurcata</taxon>
        <taxon>Gekkota</taxon>
        <taxon>Sphaerodactylidae</taxon>
        <taxon>Sphaerodactylus</taxon>
    </lineage>
</organism>
<evidence type="ECO:0000313" key="1">
    <source>
        <dbReference type="EMBL" id="KAH7990783.1"/>
    </source>
</evidence>
<reference evidence="1" key="1">
    <citation type="submission" date="2021-08" db="EMBL/GenBank/DDBJ databases">
        <title>The first chromosome-level gecko genome reveals the dynamic sex chromosomes of Neotropical dwarf geckos (Sphaerodactylidae: Sphaerodactylus).</title>
        <authorList>
            <person name="Pinto B.J."/>
            <person name="Keating S.E."/>
            <person name="Gamble T."/>
        </authorList>
    </citation>
    <scope>NUCLEOTIDE SEQUENCE</scope>
    <source>
        <strain evidence="1">TG3544</strain>
    </source>
</reference>
<keyword evidence="2" id="KW-1185">Reference proteome</keyword>
<protein>
    <submittedName>
        <fullName evidence="1">Uncharacterized protein</fullName>
    </submittedName>
</protein>
<accession>A0ACB8EEG7</accession>
<dbReference type="EMBL" id="CM037629">
    <property type="protein sequence ID" value="KAH7990783.1"/>
    <property type="molecule type" value="Genomic_DNA"/>
</dbReference>